<proteinExistence type="predicted"/>
<organism evidence="2 3">
    <name type="scientific">Musa troglodytarum</name>
    <name type="common">fe'i banana</name>
    <dbReference type="NCBI Taxonomy" id="320322"/>
    <lineage>
        <taxon>Eukaryota</taxon>
        <taxon>Viridiplantae</taxon>
        <taxon>Streptophyta</taxon>
        <taxon>Embryophyta</taxon>
        <taxon>Tracheophyta</taxon>
        <taxon>Spermatophyta</taxon>
        <taxon>Magnoliopsida</taxon>
        <taxon>Liliopsida</taxon>
        <taxon>Zingiberales</taxon>
        <taxon>Musaceae</taxon>
        <taxon>Musa</taxon>
    </lineage>
</organism>
<evidence type="ECO:0000313" key="2">
    <source>
        <dbReference type="EMBL" id="URD76639.1"/>
    </source>
</evidence>
<keyword evidence="3" id="KW-1185">Reference proteome</keyword>
<evidence type="ECO:0000256" key="1">
    <source>
        <dbReference type="SAM" id="MobiDB-lite"/>
    </source>
</evidence>
<gene>
    <name evidence="2" type="ORF">MUK42_09558</name>
</gene>
<sequence length="187" mass="19885">MKRGRAEAGLPSSKIAAESPAKAQRRPKGSTPKAPAAAGRTRQAVKPDHARKGRGDDKGPAAAAAADLQQSSTALVAPTEEEVVGWVDGAAELGDWWWGLWGVEEDKLSGWFPFTSSAPMPGEESCPVDCSGKKLTTTSGSCNTFTKSRRRHPIDEEIVLLGLSSVHHHLRCSSLKHPLLLGNGMLL</sequence>
<dbReference type="AlphaFoldDB" id="A0A9E7EG69"/>
<reference evidence="2" key="1">
    <citation type="submission" date="2022-05" db="EMBL/GenBank/DDBJ databases">
        <title>The Musa troglodytarum L. genome provides insights into the mechanism of non-climacteric behaviour and enrichment of carotenoids.</title>
        <authorList>
            <person name="Wang J."/>
        </authorList>
    </citation>
    <scope>NUCLEOTIDE SEQUENCE</scope>
    <source>
        <tissue evidence="2">Leaf</tissue>
    </source>
</reference>
<protein>
    <submittedName>
        <fullName evidence="2">Uncharacterized protein</fullName>
    </submittedName>
</protein>
<evidence type="ECO:0000313" key="3">
    <source>
        <dbReference type="Proteomes" id="UP001055439"/>
    </source>
</evidence>
<name>A0A9E7EG69_9LILI</name>
<dbReference type="EMBL" id="CP097502">
    <property type="protein sequence ID" value="URD76639.1"/>
    <property type="molecule type" value="Genomic_DNA"/>
</dbReference>
<dbReference type="Proteomes" id="UP001055439">
    <property type="component" value="Chromosome 1"/>
</dbReference>
<dbReference type="OrthoDB" id="768391at2759"/>
<accession>A0A9E7EG69</accession>
<feature type="compositionally biased region" description="Basic and acidic residues" evidence="1">
    <location>
        <begin position="45"/>
        <end position="59"/>
    </location>
</feature>
<feature type="region of interest" description="Disordered" evidence="1">
    <location>
        <begin position="1"/>
        <end position="69"/>
    </location>
</feature>